<dbReference type="Gene3D" id="1.10.10.60">
    <property type="entry name" value="Homeodomain-like"/>
    <property type="match status" value="1"/>
</dbReference>
<dbReference type="InterPro" id="IPR018060">
    <property type="entry name" value="HTH_AraC"/>
</dbReference>
<proteinExistence type="predicted"/>
<dbReference type="PANTHER" id="PTHR47894:SF4">
    <property type="entry name" value="HTH-TYPE TRANSCRIPTIONAL REGULATOR GADX"/>
    <property type="match status" value="1"/>
</dbReference>
<dbReference type="GO" id="GO:0003700">
    <property type="term" value="F:DNA-binding transcription factor activity"/>
    <property type="evidence" value="ECO:0007669"/>
    <property type="project" value="InterPro"/>
</dbReference>
<dbReference type="InterPro" id="IPR032687">
    <property type="entry name" value="AraC-type_N"/>
</dbReference>
<feature type="domain" description="HTH araC/xylS-type" evidence="5">
    <location>
        <begin position="258"/>
        <end position="356"/>
    </location>
</feature>
<dbReference type="SMART" id="SM00342">
    <property type="entry name" value="HTH_ARAC"/>
    <property type="match status" value="1"/>
</dbReference>
<protein>
    <submittedName>
        <fullName evidence="6">Transcriptional regulatory, AraC family protein</fullName>
    </submittedName>
</protein>
<keyword evidence="2" id="KW-0238">DNA-binding</keyword>
<dbReference type="Pfam" id="PF12625">
    <property type="entry name" value="Arabinose_bd"/>
    <property type="match status" value="1"/>
</dbReference>
<organism evidence="6 7">
    <name type="scientific">Alsobacter metallidurans</name>
    <dbReference type="NCBI Taxonomy" id="340221"/>
    <lineage>
        <taxon>Bacteria</taxon>
        <taxon>Pseudomonadati</taxon>
        <taxon>Pseudomonadota</taxon>
        <taxon>Alphaproteobacteria</taxon>
        <taxon>Hyphomicrobiales</taxon>
        <taxon>Alsobacteraceae</taxon>
        <taxon>Alsobacter</taxon>
    </lineage>
</organism>
<dbReference type="PANTHER" id="PTHR47894">
    <property type="entry name" value="HTH-TYPE TRANSCRIPTIONAL REGULATOR GADX"/>
    <property type="match status" value="1"/>
</dbReference>
<dbReference type="GO" id="GO:0005829">
    <property type="term" value="C:cytosol"/>
    <property type="evidence" value="ECO:0007669"/>
    <property type="project" value="TreeGrafter"/>
</dbReference>
<reference evidence="6" key="1">
    <citation type="journal article" date="2014" name="Int. J. Syst. Evol. Microbiol.">
        <title>Complete genome sequence of Corynebacterium casei LMG S-19264T (=DSM 44701T), isolated from a smear-ripened cheese.</title>
        <authorList>
            <consortium name="US DOE Joint Genome Institute (JGI-PGF)"/>
            <person name="Walter F."/>
            <person name="Albersmeier A."/>
            <person name="Kalinowski J."/>
            <person name="Ruckert C."/>
        </authorList>
    </citation>
    <scope>NUCLEOTIDE SEQUENCE</scope>
    <source>
        <strain evidence="6">CGMCC 1.12214</strain>
    </source>
</reference>
<dbReference type="RefSeq" id="WP_188519005.1">
    <property type="nucleotide sequence ID" value="NZ_BMES01000002.1"/>
</dbReference>
<reference evidence="6" key="2">
    <citation type="submission" date="2020-09" db="EMBL/GenBank/DDBJ databases">
        <authorList>
            <person name="Sun Q."/>
            <person name="Zhou Y."/>
        </authorList>
    </citation>
    <scope>NUCLEOTIDE SEQUENCE</scope>
    <source>
        <strain evidence="6">CGMCC 1.12214</strain>
    </source>
</reference>
<dbReference type="PROSITE" id="PS01124">
    <property type="entry name" value="HTH_ARAC_FAMILY_2"/>
    <property type="match status" value="1"/>
</dbReference>
<feature type="region of interest" description="Disordered" evidence="4">
    <location>
        <begin position="1"/>
        <end position="28"/>
    </location>
</feature>
<evidence type="ECO:0000256" key="4">
    <source>
        <dbReference type="SAM" id="MobiDB-lite"/>
    </source>
</evidence>
<dbReference type="SUPFAM" id="SSF46689">
    <property type="entry name" value="Homeodomain-like"/>
    <property type="match status" value="1"/>
</dbReference>
<gene>
    <name evidence="6" type="ORF">GCM10007036_35210</name>
</gene>
<evidence type="ECO:0000256" key="1">
    <source>
        <dbReference type="ARBA" id="ARBA00023015"/>
    </source>
</evidence>
<keyword evidence="1" id="KW-0805">Transcription regulation</keyword>
<evidence type="ECO:0000313" key="6">
    <source>
        <dbReference type="EMBL" id="GGH26988.1"/>
    </source>
</evidence>
<evidence type="ECO:0000313" key="7">
    <source>
        <dbReference type="Proteomes" id="UP000603912"/>
    </source>
</evidence>
<dbReference type="GO" id="GO:0000976">
    <property type="term" value="F:transcription cis-regulatory region binding"/>
    <property type="evidence" value="ECO:0007669"/>
    <property type="project" value="TreeGrafter"/>
</dbReference>
<sequence>MSTQTHRTAVEDPSSRKTVHTGDGAPPLGFLRIGPAEPAKQILTDRQQPFEALCQEAGLDAGAFDDPDALVSYQALGRFLQLAAARSGLGHFGLLVGCSSPPSSLGLVGFLAQNAPTVGAAIADLTEYLHFQGRGGIPVTSADGDAFTIGYTPLDASMPGADDIAEMAMGVLYRMLGKICGDAWSPLEVRICRERPAEPALFWRLLNAPVRFNSDHTALSFQTRWLDAQVAGADPALYRYLRRQVEAMHALESQGFTEEVRRTIRLRLRDRAPCADDIAKALRINKRTLTRRLAAEGSSFSALLSETRYDIAQHLLRTTSIPLSEVALLLGYSEASALTRAFRDWSGVNPQQWRVQHRFIGMRAPGPGVGD</sequence>
<name>A0A917IAQ6_9HYPH</name>
<keyword evidence="7" id="KW-1185">Reference proteome</keyword>
<dbReference type="Proteomes" id="UP000603912">
    <property type="component" value="Unassembled WGS sequence"/>
</dbReference>
<dbReference type="InterPro" id="IPR009057">
    <property type="entry name" value="Homeodomain-like_sf"/>
</dbReference>
<accession>A0A917IAQ6</accession>
<dbReference type="AlphaFoldDB" id="A0A917IAQ6"/>
<evidence type="ECO:0000259" key="5">
    <source>
        <dbReference type="PROSITE" id="PS01124"/>
    </source>
</evidence>
<comment type="caution">
    <text evidence="6">The sequence shown here is derived from an EMBL/GenBank/DDBJ whole genome shotgun (WGS) entry which is preliminary data.</text>
</comment>
<evidence type="ECO:0000256" key="3">
    <source>
        <dbReference type="ARBA" id="ARBA00023163"/>
    </source>
</evidence>
<dbReference type="EMBL" id="BMES01000002">
    <property type="protein sequence ID" value="GGH26988.1"/>
    <property type="molecule type" value="Genomic_DNA"/>
</dbReference>
<dbReference type="Pfam" id="PF12833">
    <property type="entry name" value="HTH_18"/>
    <property type="match status" value="1"/>
</dbReference>
<keyword evidence="3" id="KW-0804">Transcription</keyword>
<evidence type="ECO:0000256" key="2">
    <source>
        <dbReference type="ARBA" id="ARBA00023125"/>
    </source>
</evidence>